<evidence type="ECO:0000259" key="8">
    <source>
        <dbReference type="Pfam" id="PF00263"/>
    </source>
</evidence>
<feature type="compositionally biased region" description="Low complexity" evidence="6">
    <location>
        <begin position="385"/>
        <end position="395"/>
    </location>
</feature>
<dbReference type="InterPro" id="IPR004845">
    <property type="entry name" value="T2SS_GspD_CS"/>
</dbReference>
<dbReference type="PROSITE" id="PS51257">
    <property type="entry name" value="PROKAR_LIPOPROTEIN"/>
    <property type="match status" value="1"/>
</dbReference>
<dbReference type="PRINTS" id="PR00811">
    <property type="entry name" value="BCTERIALGSPD"/>
</dbReference>
<feature type="domain" description="Type II/III secretion system secretin-like" evidence="8">
    <location>
        <begin position="507"/>
        <end position="667"/>
    </location>
</feature>
<comment type="subcellular location">
    <subcellularLocation>
        <location evidence="5">Cell outer membrane</location>
    </subcellularLocation>
    <subcellularLocation>
        <location evidence="1">Membrane</location>
    </subcellularLocation>
</comment>
<dbReference type="PANTHER" id="PTHR30332:SF25">
    <property type="entry name" value="SECRETIN XPSD"/>
    <property type="match status" value="1"/>
</dbReference>
<comment type="similarity">
    <text evidence="4">Belongs to the bacterial secretin family.</text>
</comment>
<evidence type="ECO:0000256" key="2">
    <source>
        <dbReference type="ARBA" id="ARBA00022729"/>
    </source>
</evidence>
<dbReference type="InterPro" id="IPR050810">
    <property type="entry name" value="Bact_Secretion_Sys_Channel"/>
</dbReference>
<keyword evidence="2 7" id="KW-0732">Signal</keyword>
<feature type="region of interest" description="Disordered" evidence="6">
    <location>
        <begin position="364"/>
        <end position="404"/>
    </location>
</feature>
<organism evidence="10 11">
    <name type="scientific">Fluctibacter corallii</name>
    <dbReference type="NCBI Taxonomy" id="2984329"/>
    <lineage>
        <taxon>Bacteria</taxon>
        <taxon>Pseudomonadati</taxon>
        <taxon>Pseudomonadota</taxon>
        <taxon>Gammaproteobacteria</taxon>
        <taxon>Alteromonadales</taxon>
        <taxon>Alteromonadaceae</taxon>
        <taxon>Fluctibacter</taxon>
    </lineage>
</organism>
<feature type="chain" id="PRO_5045721160" evidence="7">
    <location>
        <begin position="20"/>
        <end position="688"/>
    </location>
</feature>
<dbReference type="InterPro" id="IPR004846">
    <property type="entry name" value="T2SS/T3SS_dom"/>
</dbReference>
<protein>
    <submittedName>
        <fullName evidence="10">General secretion pathway protein GspD</fullName>
    </submittedName>
</protein>
<comment type="caution">
    <text evidence="10">The sequence shown here is derived from an EMBL/GenBank/DDBJ whole genome shotgun (WGS) entry which is preliminary data.</text>
</comment>
<name>A0ABT3A3M7_9ALTE</name>
<evidence type="ECO:0000256" key="6">
    <source>
        <dbReference type="SAM" id="MobiDB-lite"/>
    </source>
</evidence>
<evidence type="ECO:0000313" key="11">
    <source>
        <dbReference type="Proteomes" id="UP001652504"/>
    </source>
</evidence>
<feature type="domain" description="NolW-like" evidence="9">
    <location>
        <begin position="340"/>
        <end position="443"/>
    </location>
</feature>
<reference evidence="10 11" key="1">
    <citation type="submission" date="2022-10" db="EMBL/GenBank/DDBJ databases">
        <title>Aestuariibacter sp. AA17 isolated from Montipora capitata coral fragment.</title>
        <authorList>
            <person name="Emsley S.A."/>
            <person name="Pfannmuller K.M."/>
            <person name="Loughran R.M."/>
            <person name="Shlafstein M."/>
            <person name="Papke E."/>
            <person name="Saw J.H."/>
            <person name="Ushijima B."/>
            <person name="Videau P."/>
        </authorList>
    </citation>
    <scope>NUCLEOTIDE SEQUENCE [LARGE SCALE GENOMIC DNA]</scope>
    <source>
        <strain evidence="10 11">AA17</strain>
    </source>
</reference>
<dbReference type="InterPro" id="IPR001775">
    <property type="entry name" value="GspD/PilQ"/>
</dbReference>
<keyword evidence="11" id="KW-1185">Reference proteome</keyword>
<dbReference type="EMBL" id="JAOWKX010000001">
    <property type="protein sequence ID" value="MCV2883287.1"/>
    <property type="molecule type" value="Genomic_DNA"/>
</dbReference>
<evidence type="ECO:0000256" key="5">
    <source>
        <dbReference type="RuleBase" id="RU004004"/>
    </source>
</evidence>
<evidence type="ECO:0000259" key="9">
    <source>
        <dbReference type="Pfam" id="PF03958"/>
    </source>
</evidence>
<dbReference type="RefSeq" id="WP_263710486.1">
    <property type="nucleotide sequence ID" value="NZ_JAOWKX010000001.1"/>
</dbReference>
<evidence type="ECO:0000256" key="7">
    <source>
        <dbReference type="SAM" id="SignalP"/>
    </source>
</evidence>
<sequence length="688" mass="76023">MKRIQLVSFCCAFVLSGCASLSGDQKAGYITPSYLESDADVVNAEALPTQKESNEQQRGKLTRLTNEQAQGFNMPRRTDLANRFPDEKTVSLQTEALALNDWLHYVLGDILQINYVLDTKAKSDAEPVTLAISDNISKKRLFLLSEELLGQRGYHIHFDNDIFYITQQQSDNAGRDVMYGFGKSPENVPQTSREVFQIVPLEYGVRNNYNALLQNLTNAKYTIDFEQGIYYIRGKREDVVKALEFLNIIDTPFYQSKHMGMAELVFMSPEQFMQDIQKLLQNEGISVSEGQAVGKSVVLIPLDHIGSVAIFASSQAVLDRVDYWINQLDKPTKGGGSQYFIYQPKLARATDLIASLAPLINPGQNGRSAGNSAPTPSAQQSNDQGNNRRGNRNNNAPAVTSASNSDMQIVVDERSNALIVFASGEKYQQLLPLMKRLDVLPRQVMLEVVIAEISLRDEFKFGVDFFLKENNYTLGNKGTMGLDKIGGLSYVLTGSNDWDVNANLNAKDTLVNVVSRPSLVVRDGVSATMEIKTDIPIASATIVPDSGTILDTVQFRETGLTLEVRPTVNSQGVVIMEISQKISNTLSDGISVGDTPSIFERSMTTEVVASSGQTIVLGGLISENVNNTHSKVPVLGDIPVLGNLFSSKSDVKDRTELVVIVTPRIIEEREQWEDIKSQFKNSMQQLSF</sequence>
<dbReference type="InterPro" id="IPR005644">
    <property type="entry name" value="NolW-like"/>
</dbReference>
<evidence type="ECO:0000256" key="3">
    <source>
        <dbReference type="ARBA" id="ARBA00023136"/>
    </source>
</evidence>
<accession>A0ABT3A3M7</accession>
<dbReference type="Gene3D" id="3.30.1370.120">
    <property type="match status" value="1"/>
</dbReference>
<keyword evidence="3" id="KW-0472">Membrane</keyword>
<dbReference type="Pfam" id="PF03958">
    <property type="entry name" value="Secretin_N"/>
    <property type="match status" value="1"/>
</dbReference>
<evidence type="ECO:0000256" key="4">
    <source>
        <dbReference type="RuleBase" id="RU004003"/>
    </source>
</evidence>
<dbReference type="InterPro" id="IPR038591">
    <property type="entry name" value="NolW-like_sf"/>
</dbReference>
<evidence type="ECO:0000313" key="10">
    <source>
        <dbReference type="EMBL" id="MCV2883287.1"/>
    </source>
</evidence>
<evidence type="ECO:0000256" key="1">
    <source>
        <dbReference type="ARBA" id="ARBA00004370"/>
    </source>
</evidence>
<feature type="compositionally biased region" description="Polar residues" evidence="6">
    <location>
        <begin position="364"/>
        <end position="384"/>
    </location>
</feature>
<proteinExistence type="inferred from homology"/>
<dbReference type="PROSITE" id="PS00875">
    <property type="entry name" value="T2SP_D"/>
    <property type="match status" value="1"/>
</dbReference>
<dbReference type="PANTHER" id="PTHR30332">
    <property type="entry name" value="PROBABLE GENERAL SECRETION PATHWAY PROTEIN D"/>
    <property type="match status" value="1"/>
</dbReference>
<dbReference type="Proteomes" id="UP001652504">
    <property type="component" value="Unassembled WGS sequence"/>
</dbReference>
<keyword evidence="5" id="KW-0813">Transport</keyword>
<dbReference type="Pfam" id="PF00263">
    <property type="entry name" value="Secretin"/>
    <property type="match status" value="1"/>
</dbReference>
<feature type="signal peptide" evidence="7">
    <location>
        <begin position="1"/>
        <end position="19"/>
    </location>
</feature>
<gene>
    <name evidence="10" type="ORF">OE749_01080</name>
</gene>